<gene>
    <name evidence="4" type="primary">INTS9</name>
    <name evidence="4" type="ORF">GWK47_050454</name>
</gene>
<sequence length="268" mass="29825">MTNELNCKQEVKAPCIVFCGHPSLRFGDAVHFVDMWGNNPQNAILFTEPEFDIVEALAPFQPLAMRQVYCPIDTTLDFTQARKLITELKPSKLVVPEVYMRPPVNAPHRTDLTLDLEEAPLTYGECQLLNLGIHRRLETMNITPDLALSLNPITIRPGLITTTITAALHVRDNKFTLQPLEDGEEEPPAPVPSCYPYGNLNVDELVQRLAQAGLTDARVDDSKEGIVITLANDDVVIQINEFATHIVSANSALREKLRDILLDCLGSF</sequence>
<evidence type="ECO:0000313" key="5">
    <source>
        <dbReference type="Proteomes" id="UP000770661"/>
    </source>
</evidence>
<evidence type="ECO:0000256" key="2">
    <source>
        <dbReference type="ARBA" id="ARBA00023242"/>
    </source>
</evidence>
<keyword evidence="2" id="KW-0539">Nucleus</keyword>
<evidence type="ECO:0000259" key="3">
    <source>
        <dbReference type="Pfam" id="PF21382"/>
    </source>
</evidence>
<dbReference type="PANTHER" id="PTHR46094:SF1">
    <property type="entry name" value="INTEGRATOR COMPLEX SUBUNIT 9"/>
    <property type="match status" value="1"/>
</dbReference>
<dbReference type="GO" id="GO:0034472">
    <property type="term" value="P:snRNA 3'-end processing"/>
    <property type="evidence" value="ECO:0007669"/>
    <property type="project" value="TreeGrafter"/>
</dbReference>
<organism evidence="4 5">
    <name type="scientific">Chionoecetes opilio</name>
    <name type="common">Atlantic snow crab</name>
    <name type="synonym">Cancer opilio</name>
    <dbReference type="NCBI Taxonomy" id="41210"/>
    <lineage>
        <taxon>Eukaryota</taxon>
        <taxon>Metazoa</taxon>
        <taxon>Ecdysozoa</taxon>
        <taxon>Arthropoda</taxon>
        <taxon>Crustacea</taxon>
        <taxon>Multicrustacea</taxon>
        <taxon>Malacostraca</taxon>
        <taxon>Eumalacostraca</taxon>
        <taxon>Eucarida</taxon>
        <taxon>Decapoda</taxon>
        <taxon>Pleocyemata</taxon>
        <taxon>Brachyura</taxon>
        <taxon>Eubrachyura</taxon>
        <taxon>Majoidea</taxon>
        <taxon>Majidae</taxon>
        <taxon>Chionoecetes</taxon>
    </lineage>
</organism>
<dbReference type="InterPro" id="IPR027074">
    <property type="entry name" value="Integrator_9su"/>
</dbReference>
<proteinExistence type="predicted"/>
<feature type="domain" description="Integrator complex subunit 9-like C-terminal" evidence="3">
    <location>
        <begin position="198"/>
        <end position="265"/>
    </location>
</feature>
<dbReference type="PANTHER" id="PTHR46094">
    <property type="entry name" value="INTEGRATOR COMPLEX SUBUNIT 9"/>
    <property type="match status" value="1"/>
</dbReference>
<comment type="caution">
    <text evidence="4">The sequence shown here is derived from an EMBL/GenBank/DDBJ whole genome shotgun (WGS) entry which is preliminary data.</text>
</comment>
<dbReference type="OrthoDB" id="5600060at2759"/>
<evidence type="ECO:0000256" key="1">
    <source>
        <dbReference type="ARBA" id="ARBA00004123"/>
    </source>
</evidence>
<dbReference type="InterPro" id="IPR036866">
    <property type="entry name" value="RibonucZ/Hydroxyglut_hydro"/>
</dbReference>
<accession>A0A8J4Y1J3</accession>
<protein>
    <submittedName>
        <fullName evidence="4">Integrator complex subunit 9</fullName>
    </submittedName>
</protein>
<dbReference type="Proteomes" id="UP000770661">
    <property type="component" value="Unassembled WGS sequence"/>
</dbReference>
<evidence type="ECO:0000313" key="4">
    <source>
        <dbReference type="EMBL" id="KAG0719440.1"/>
    </source>
</evidence>
<dbReference type="InterPro" id="IPR048660">
    <property type="entry name" value="IntS9-like_C"/>
</dbReference>
<name>A0A8J4Y1J3_CHIOP</name>
<dbReference type="Pfam" id="PF21382">
    <property type="entry name" value="IntS9_C"/>
    <property type="match status" value="1"/>
</dbReference>
<dbReference type="AlphaFoldDB" id="A0A8J4Y1J3"/>
<dbReference type="Gene3D" id="3.40.50.10890">
    <property type="match status" value="1"/>
</dbReference>
<dbReference type="GO" id="GO:0032039">
    <property type="term" value="C:integrator complex"/>
    <property type="evidence" value="ECO:0007669"/>
    <property type="project" value="InterPro"/>
</dbReference>
<keyword evidence="5" id="KW-1185">Reference proteome</keyword>
<comment type="subcellular location">
    <subcellularLocation>
        <location evidence="1">Nucleus</location>
    </subcellularLocation>
</comment>
<reference evidence="4" key="1">
    <citation type="submission" date="2020-07" db="EMBL/GenBank/DDBJ databases">
        <title>The High-quality genome of the commercially important snow crab, Chionoecetes opilio.</title>
        <authorList>
            <person name="Jeong J.-H."/>
            <person name="Ryu S."/>
        </authorList>
    </citation>
    <scope>NUCLEOTIDE SEQUENCE</scope>
    <source>
        <strain evidence="4">MADBK_172401_WGS</strain>
        <tissue evidence="4">Digestive gland</tissue>
    </source>
</reference>
<dbReference type="EMBL" id="JACEEZ010014494">
    <property type="protein sequence ID" value="KAG0719440.1"/>
    <property type="molecule type" value="Genomic_DNA"/>
</dbReference>
<dbReference type="SUPFAM" id="SSF56281">
    <property type="entry name" value="Metallo-hydrolase/oxidoreductase"/>
    <property type="match status" value="1"/>
</dbReference>